<feature type="compositionally biased region" description="Basic and acidic residues" evidence="2">
    <location>
        <begin position="38"/>
        <end position="61"/>
    </location>
</feature>
<keyword evidence="5" id="KW-1185">Reference proteome</keyword>
<feature type="coiled-coil region" evidence="1">
    <location>
        <begin position="70"/>
        <end position="124"/>
    </location>
</feature>
<evidence type="ECO:0000313" key="5">
    <source>
        <dbReference type="Proteomes" id="UP001596002"/>
    </source>
</evidence>
<dbReference type="Proteomes" id="UP001596002">
    <property type="component" value="Unassembled WGS sequence"/>
</dbReference>
<comment type="caution">
    <text evidence="4">The sequence shown here is derived from an EMBL/GenBank/DDBJ whole genome shotgun (WGS) entry which is preliminary data.</text>
</comment>
<sequence>MAKRQTVWLSTMMILSLMVIGYYTVDDTLTPVPANTTDGKKTEQPSKDSGKEQGKTTENKETMTGGDWFVEEALKREDDYSRKMEELQHVLADSKTTTEQKVKAEQELNALKEFNEKASNAEGKVVAEGFEEALITKGNDNRITVTVQAAQLSKEQAAKIYMIVSKELNVPAHQIVVSYKQ</sequence>
<feature type="transmembrane region" description="Helical" evidence="3">
    <location>
        <begin position="7"/>
        <end position="25"/>
    </location>
</feature>
<keyword evidence="1" id="KW-0175">Coiled coil</keyword>
<keyword evidence="3" id="KW-0812">Transmembrane</keyword>
<keyword evidence="3" id="KW-1133">Transmembrane helix</keyword>
<dbReference type="InterPro" id="IPR024232">
    <property type="entry name" value="SpoIIIAH"/>
</dbReference>
<gene>
    <name evidence="4" type="ORF">ACFO8Q_17595</name>
</gene>
<evidence type="ECO:0000256" key="3">
    <source>
        <dbReference type="SAM" id="Phobius"/>
    </source>
</evidence>
<keyword evidence="3" id="KW-0472">Membrane</keyword>
<evidence type="ECO:0000256" key="2">
    <source>
        <dbReference type="SAM" id="MobiDB-lite"/>
    </source>
</evidence>
<protein>
    <submittedName>
        <fullName evidence="4">SpoIIIAH-like family protein</fullName>
    </submittedName>
</protein>
<feature type="region of interest" description="Disordered" evidence="2">
    <location>
        <begin position="34"/>
        <end position="62"/>
    </location>
</feature>
<name>A0ABV9Q5S7_9BACL</name>
<dbReference type="Pfam" id="PF12685">
    <property type="entry name" value="SpoIIIAH"/>
    <property type="match status" value="1"/>
</dbReference>
<dbReference type="Gene3D" id="1.10.287.4300">
    <property type="entry name" value="Stage III sporulation protein AH-like"/>
    <property type="match status" value="1"/>
</dbReference>
<evidence type="ECO:0000256" key="1">
    <source>
        <dbReference type="SAM" id="Coils"/>
    </source>
</evidence>
<dbReference type="RefSeq" id="WP_380027343.1">
    <property type="nucleotide sequence ID" value="NZ_JBHSHC010000119.1"/>
</dbReference>
<dbReference type="InterPro" id="IPR038503">
    <property type="entry name" value="SpoIIIAH_sf"/>
</dbReference>
<reference evidence="5" key="1">
    <citation type="journal article" date="2019" name="Int. J. Syst. Evol. Microbiol.">
        <title>The Global Catalogue of Microorganisms (GCM) 10K type strain sequencing project: providing services to taxonomists for standard genome sequencing and annotation.</title>
        <authorList>
            <consortium name="The Broad Institute Genomics Platform"/>
            <consortium name="The Broad Institute Genome Sequencing Center for Infectious Disease"/>
            <person name="Wu L."/>
            <person name="Ma J."/>
        </authorList>
    </citation>
    <scope>NUCLEOTIDE SEQUENCE [LARGE SCALE GENOMIC DNA]</scope>
    <source>
        <strain evidence="5">WYCCWR 12678</strain>
    </source>
</reference>
<dbReference type="EMBL" id="JBHSHC010000119">
    <property type="protein sequence ID" value="MFC4769148.1"/>
    <property type="molecule type" value="Genomic_DNA"/>
</dbReference>
<evidence type="ECO:0000313" key="4">
    <source>
        <dbReference type="EMBL" id="MFC4769148.1"/>
    </source>
</evidence>
<organism evidence="4 5">
    <name type="scientific">Effusibacillus consociatus</name>
    <dbReference type="NCBI Taxonomy" id="1117041"/>
    <lineage>
        <taxon>Bacteria</taxon>
        <taxon>Bacillati</taxon>
        <taxon>Bacillota</taxon>
        <taxon>Bacilli</taxon>
        <taxon>Bacillales</taxon>
        <taxon>Alicyclobacillaceae</taxon>
        <taxon>Effusibacillus</taxon>
    </lineage>
</organism>
<accession>A0ABV9Q5S7</accession>
<proteinExistence type="predicted"/>